<dbReference type="AlphaFoldDB" id="A0AAU7BWY5"/>
<keyword evidence="1" id="KW-0732">Signal</keyword>
<dbReference type="RefSeq" id="WP_347925956.1">
    <property type="nucleotide sequence ID" value="NZ_CP157199.1"/>
</dbReference>
<dbReference type="EMBL" id="CP157199">
    <property type="protein sequence ID" value="XBG62613.1"/>
    <property type="molecule type" value="Genomic_DNA"/>
</dbReference>
<evidence type="ECO:0008006" key="3">
    <source>
        <dbReference type="Google" id="ProtNLM"/>
    </source>
</evidence>
<evidence type="ECO:0000256" key="1">
    <source>
        <dbReference type="SAM" id="SignalP"/>
    </source>
</evidence>
<reference evidence="2" key="1">
    <citation type="submission" date="2024-05" db="EMBL/GenBank/DDBJ databases">
        <title>Pontimicrobium maritimus sp. nov., isolated form sea water.</title>
        <authorList>
            <person name="Muhammad N."/>
            <person name="Vuong T.Q."/>
            <person name="Han H.L."/>
            <person name="Kim S.-G."/>
        </authorList>
    </citation>
    <scope>NUCLEOTIDE SEQUENCE</scope>
    <source>
        <strain evidence="2">SW4</strain>
    </source>
</reference>
<feature type="signal peptide" evidence="1">
    <location>
        <begin position="1"/>
        <end position="29"/>
    </location>
</feature>
<evidence type="ECO:0000313" key="2">
    <source>
        <dbReference type="EMBL" id="XBG62613.1"/>
    </source>
</evidence>
<name>A0AAU7BWY5_9FLAO</name>
<organism evidence="2">
    <name type="scientific">Pontimicrobium sp. SW4</name>
    <dbReference type="NCBI Taxonomy" id="3153519"/>
    <lineage>
        <taxon>Bacteria</taxon>
        <taxon>Pseudomonadati</taxon>
        <taxon>Bacteroidota</taxon>
        <taxon>Flavobacteriia</taxon>
        <taxon>Flavobacteriales</taxon>
        <taxon>Flavobacteriaceae</taxon>
        <taxon>Pontimicrobium</taxon>
    </lineage>
</organism>
<proteinExistence type="predicted"/>
<accession>A0AAU7BWY5</accession>
<gene>
    <name evidence="2" type="ORF">ABGB03_06805</name>
</gene>
<sequence length="450" mass="50179">MTKSLINQKHFFSLLFFALLLAMPINSYAQTNTNISNNNGKSRISISNNGKDFKIEYEGDITLSNDDTDIVAISSGGFIEIERSSFGNRRRIVIESDRNGNLIKKYFEGRTEKNFTPEGQKWLAEVLQEIVRTTTIGAESRVNRFYNNGGANAVLTEIKRIESDYVKAAYFKLLLNKTLNNNDLVNVIDTAGNEIESDHYLASILTSNQKAFLSSNQTITAYINAAKSLESDHYITNVLKKVINDKSISDSQMDSLLEIATNINSDHYVTQVLTEVMDSRALNSQNISKIISLSKDIQSDHYKTQVLKKVINDKSLPSNAYNEFLNTLSDIKSDHYISIVINELIDNVGSSSGRYSLNKLLDVVKNSVGSDHYAATIYMKIANQNLSDDQLVSALNSLTHIQSDHSMSQALMAFANKVKNSPERVKSAYRAAAKSIGSDHYYGRAVKAID</sequence>
<protein>
    <recommendedName>
        <fullName evidence="3">HEAT repeat domain-containing protein</fullName>
    </recommendedName>
</protein>
<feature type="chain" id="PRO_5043705815" description="HEAT repeat domain-containing protein" evidence="1">
    <location>
        <begin position="30"/>
        <end position="450"/>
    </location>
</feature>